<dbReference type="Pfam" id="PF23947">
    <property type="entry name" value="DUF7281"/>
    <property type="match status" value="1"/>
</dbReference>
<name>A0A1S1Z0B5_FLAPC</name>
<evidence type="ECO:0000313" key="3">
    <source>
        <dbReference type="Proteomes" id="UP000179797"/>
    </source>
</evidence>
<reference evidence="2 3" key="1">
    <citation type="journal article" date="2012" name="Int. J. Syst. Evol. Microbiol.">
        <title>Flammeovirga pacifica sp. nov., isolated from deep-sea sediment.</title>
        <authorList>
            <person name="Xu H."/>
            <person name="Fu Y."/>
            <person name="Yang N."/>
            <person name="Ding Z."/>
            <person name="Lai Q."/>
            <person name="Zeng R."/>
        </authorList>
    </citation>
    <scope>NUCLEOTIDE SEQUENCE [LARGE SCALE GENOMIC DNA]</scope>
    <source>
        <strain evidence="3">DSM 24597 / LMG 26175 / WPAGA1</strain>
    </source>
</reference>
<organism evidence="2 3">
    <name type="scientific">Flammeovirga pacifica</name>
    <dbReference type="NCBI Taxonomy" id="915059"/>
    <lineage>
        <taxon>Bacteria</taxon>
        <taxon>Pseudomonadati</taxon>
        <taxon>Bacteroidota</taxon>
        <taxon>Cytophagia</taxon>
        <taxon>Cytophagales</taxon>
        <taxon>Flammeovirgaceae</taxon>
        <taxon>Flammeovirga</taxon>
    </lineage>
</organism>
<dbReference type="Proteomes" id="UP000179797">
    <property type="component" value="Unassembled WGS sequence"/>
</dbReference>
<comment type="caution">
    <text evidence="2">The sequence shown here is derived from an EMBL/GenBank/DDBJ whole genome shotgun (WGS) entry which is preliminary data.</text>
</comment>
<evidence type="ECO:0000313" key="2">
    <source>
        <dbReference type="EMBL" id="OHX66709.1"/>
    </source>
</evidence>
<evidence type="ECO:0000259" key="1">
    <source>
        <dbReference type="Pfam" id="PF23947"/>
    </source>
</evidence>
<keyword evidence="3" id="KW-1185">Reference proteome</keyword>
<proteinExistence type="predicted"/>
<protein>
    <recommendedName>
        <fullName evidence="1">DUF7281 domain-containing protein</fullName>
    </recommendedName>
</protein>
<dbReference type="InterPro" id="IPR055705">
    <property type="entry name" value="DUF7281"/>
</dbReference>
<dbReference type="AlphaFoldDB" id="A0A1S1Z0B5"/>
<sequence>MKLSKGKAEKLLQLMEGQEILGSQLKGNEIDLMVQDGILQRKLQGRSRIKVICNDPSRLEFYLKNQFGINNLSSYLENLELGGSRRENIKTSSDSKAKKVRTFKGFLVNCYDSIPAILNDNQLIIQPFLGSFTFICDFENFKIDKNIVIVGVENAENFRFIEHQKYLFKGQKVLFVSRYPQSKDLIKWLQSIPNQYIHFGDFDFEGIGIYLNEYQQYLGERATFFIPQNIEGLIKKYGSKDLYNLQLDRRKLIFEDDNIDNLLAIFHQYKKCLEQEILIGNEF</sequence>
<feature type="domain" description="DUF7281" evidence="1">
    <location>
        <begin position="148"/>
        <end position="281"/>
    </location>
</feature>
<dbReference type="OrthoDB" id="9811427at2"/>
<dbReference type="EMBL" id="JRYR02000001">
    <property type="protein sequence ID" value="OHX66709.1"/>
    <property type="molecule type" value="Genomic_DNA"/>
</dbReference>
<accession>A0A1S1Z0B5</accession>
<gene>
    <name evidence="2" type="ORF">NH26_10250</name>
</gene>
<dbReference type="STRING" id="915059.NH26_10250"/>